<proteinExistence type="predicted"/>
<dbReference type="Proteomes" id="UP000504606">
    <property type="component" value="Unplaced"/>
</dbReference>
<organism evidence="2 3">
    <name type="scientific">Frankliniella occidentalis</name>
    <name type="common">Western flower thrips</name>
    <name type="synonym">Euthrips occidentalis</name>
    <dbReference type="NCBI Taxonomy" id="133901"/>
    <lineage>
        <taxon>Eukaryota</taxon>
        <taxon>Metazoa</taxon>
        <taxon>Ecdysozoa</taxon>
        <taxon>Arthropoda</taxon>
        <taxon>Hexapoda</taxon>
        <taxon>Insecta</taxon>
        <taxon>Pterygota</taxon>
        <taxon>Neoptera</taxon>
        <taxon>Paraneoptera</taxon>
        <taxon>Thysanoptera</taxon>
        <taxon>Terebrantia</taxon>
        <taxon>Thripoidea</taxon>
        <taxon>Thripidae</taxon>
        <taxon>Frankliniella</taxon>
    </lineage>
</organism>
<dbReference type="PANTHER" id="PTHR44086">
    <property type="entry name" value="THIOSULFATE SULFURTRANSFERASE RDL2, MITOCHONDRIAL-RELATED"/>
    <property type="match status" value="1"/>
</dbReference>
<dbReference type="RefSeq" id="XP_026285471.1">
    <property type="nucleotide sequence ID" value="XM_026429686.2"/>
</dbReference>
<dbReference type="AlphaFoldDB" id="A0A6J1T496"/>
<dbReference type="SMART" id="SM00450">
    <property type="entry name" value="RHOD"/>
    <property type="match status" value="1"/>
</dbReference>
<keyword evidence="2" id="KW-1185">Reference proteome</keyword>
<evidence type="ECO:0000313" key="3">
    <source>
        <dbReference type="RefSeq" id="XP_026285471.1"/>
    </source>
</evidence>
<dbReference type="PANTHER" id="PTHR44086:SF10">
    <property type="entry name" value="THIOSULFATE SULFURTRANSFERASE_RHODANESE-LIKE DOMAIN-CONTAINING PROTEIN 3"/>
    <property type="match status" value="1"/>
</dbReference>
<dbReference type="GeneID" id="113211335"/>
<name>A0A6J1T496_FRAOC</name>
<sequence length="169" mass="18470">MLRRLLIYAAPRASSALSRDSPRSVTTTLCTRKLVAISRGNQLFLARSMGSVASTMGRDLTYDDIVKLSSKNEIILIDVREPAEIQETGKLPGSTHIPLGDVPNALNLDAAAFKEKYGIEKPAQDAPLVFSCRSGKRSNTALDKALALGFANSRHYAGGWLDWEKHTKQ</sequence>
<reference evidence="3" key="1">
    <citation type="submission" date="2025-08" db="UniProtKB">
        <authorList>
            <consortium name="RefSeq"/>
        </authorList>
    </citation>
    <scope>IDENTIFICATION</scope>
    <source>
        <tissue evidence="3">Whole organism</tissue>
    </source>
</reference>
<evidence type="ECO:0000259" key="1">
    <source>
        <dbReference type="PROSITE" id="PS50206"/>
    </source>
</evidence>
<dbReference type="InterPro" id="IPR001763">
    <property type="entry name" value="Rhodanese-like_dom"/>
</dbReference>
<feature type="domain" description="Rhodanese" evidence="1">
    <location>
        <begin position="70"/>
        <end position="168"/>
    </location>
</feature>
<protein>
    <submittedName>
        <fullName evidence="3">Rhodanese domain-containing protein CG4456 isoform X3</fullName>
    </submittedName>
</protein>
<evidence type="ECO:0000313" key="2">
    <source>
        <dbReference type="Proteomes" id="UP000504606"/>
    </source>
</evidence>
<gene>
    <name evidence="3" type="primary">LOC113211335</name>
</gene>
<dbReference type="InterPro" id="IPR036873">
    <property type="entry name" value="Rhodanese-like_dom_sf"/>
</dbReference>
<accession>A0A6J1T496</accession>
<dbReference type="PROSITE" id="PS50206">
    <property type="entry name" value="RHODANESE_3"/>
    <property type="match status" value="1"/>
</dbReference>
<dbReference type="Pfam" id="PF00581">
    <property type="entry name" value="Rhodanese"/>
    <property type="match status" value="1"/>
</dbReference>
<dbReference type="Gene3D" id="3.40.250.10">
    <property type="entry name" value="Rhodanese-like domain"/>
    <property type="match status" value="1"/>
</dbReference>
<dbReference type="SUPFAM" id="SSF52821">
    <property type="entry name" value="Rhodanese/Cell cycle control phosphatase"/>
    <property type="match status" value="1"/>
</dbReference>